<dbReference type="AlphaFoldDB" id="A0A7M1NVE1"/>
<feature type="chain" id="PRO_5029850811" evidence="5">
    <location>
        <begin position="24"/>
        <end position="536"/>
    </location>
</feature>
<dbReference type="InterPro" id="IPR000914">
    <property type="entry name" value="SBP_5_dom"/>
</dbReference>
<dbReference type="InterPro" id="IPR039424">
    <property type="entry name" value="SBP_5"/>
</dbReference>
<dbReference type="CDD" id="cd08504">
    <property type="entry name" value="PBP2_OppA"/>
    <property type="match status" value="1"/>
</dbReference>
<dbReference type="GO" id="GO:0030288">
    <property type="term" value="C:outer membrane-bounded periplasmic space"/>
    <property type="evidence" value="ECO:0007669"/>
    <property type="project" value="TreeGrafter"/>
</dbReference>
<dbReference type="PIRSF" id="PIRSF002741">
    <property type="entry name" value="MppA"/>
    <property type="match status" value="1"/>
</dbReference>
<evidence type="ECO:0000259" key="6">
    <source>
        <dbReference type="Pfam" id="PF00496"/>
    </source>
</evidence>
<dbReference type="Gene3D" id="3.40.190.10">
    <property type="entry name" value="Periplasmic binding protein-like II"/>
    <property type="match status" value="1"/>
</dbReference>
<keyword evidence="3" id="KW-0813">Transport</keyword>
<dbReference type="Gene3D" id="3.10.105.10">
    <property type="entry name" value="Dipeptide-binding Protein, Domain 3"/>
    <property type="match status" value="1"/>
</dbReference>
<dbReference type="InterPro" id="IPR030678">
    <property type="entry name" value="Peptide/Ni-bd"/>
</dbReference>
<dbReference type="Gene3D" id="3.90.76.10">
    <property type="entry name" value="Dipeptide-binding Protein, Domain 1"/>
    <property type="match status" value="1"/>
</dbReference>
<accession>A0A7M1NVE1</accession>
<sequence>MKTYKTSVLVSMMLGIFSTTAFTATVPAGTTLSETQIFRQNTHSDPGSLDPQLVQENTAAQIVIDLFEGLIWLDENGQVQPAQAEKWTVSDDGKIYTFSLRDAKWSDGTPVTAQDFVLGWQRAVDPKFGSPNASYLSKAHVLNTEDVMQGKQPISALGIKAINDKQLEIKLTQATPYFLQLLAYPTMFPVPHHKLTQFGDKWATPQNIVSNGAYKLKQWTINEKITAERNPFYWNDKKTLINTSEYLFQESLASAYQRYQAKELDLTWIPVEQIPHIQKNTPSALLVVPRLTTEFYTFNVAKPPFDNEKVRKALYLTLDRPLIAEHIIGLRKPAATLTPPEVDGFNAPNIVELSQPLTERVEQAKKLLNDAGYNEKHPLQFEIFYNKYATHEKVALALASEWKKQLGADVKLRTMEWKTYLGERNMGNFQLSRMSIDAEYNEPSAFLNSLVSTSPENVGLWKNEKFDQIMKEAQSTLNDKTRAELYRQAELIIAEETPLIPIFYSPLIKVINPAVGGFPMHNPQDYVYTKELYIRK</sequence>
<dbReference type="PANTHER" id="PTHR30290">
    <property type="entry name" value="PERIPLASMIC BINDING COMPONENT OF ABC TRANSPORTER"/>
    <property type="match status" value="1"/>
</dbReference>
<keyword evidence="4 5" id="KW-0732">Signal</keyword>
<dbReference type="GO" id="GO:0015833">
    <property type="term" value="P:peptide transport"/>
    <property type="evidence" value="ECO:0007669"/>
    <property type="project" value="TreeGrafter"/>
</dbReference>
<feature type="domain" description="Solute-binding protein family 5" evidence="6">
    <location>
        <begin position="78"/>
        <end position="455"/>
    </location>
</feature>
<evidence type="ECO:0000256" key="5">
    <source>
        <dbReference type="SAM" id="SignalP"/>
    </source>
</evidence>
<dbReference type="Proteomes" id="UP000595009">
    <property type="component" value="Chromosome"/>
</dbReference>
<proteinExistence type="inferred from homology"/>
<dbReference type="PANTHER" id="PTHR30290:SF10">
    <property type="entry name" value="PERIPLASMIC OLIGOPEPTIDE-BINDING PROTEIN-RELATED"/>
    <property type="match status" value="1"/>
</dbReference>
<protein>
    <submittedName>
        <fullName evidence="7">ABC transporter substrate-binding protein</fullName>
    </submittedName>
</protein>
<evidence type="ECO:0000313" key="7">
    <source>
        <dbReference type="EMBL" id="QOR16905.1"/>
    </source>
</evidence>
<dbReference type="Pfam" id="PF00496">
    <property type="entry name" value="SBP_bac_5"/>
    <property type="match status" value="1"/>
</dbReference>
<organism evidence="7 8">
    <name type="scientific">Haemophilus parainfluenzae</name>
    <dbReference type="NCBI Taxonomy" id="729"/>
    <lineage>
        <taxon>Bacteria</taxon>
        <taxon>Pseudomonadati</taxon>
        <taxon>Pseudomonadota</taxon>
        <taxon>Gammaproteobacteria</taxon>
        <taxon>Pasteurellales</taxon>
        <taxon>Pasteurellaceae</taxon>
        <taxon>Haemophilus</taxon>
    </lineage>
</organism>
<dbReference type="GO" id="GO:0043190">
    <property type="term" value="C:ATP-binding cassette (ABC) transporter complex"/>
    <property type="evidence" value="ECO:0007669"/>
    <property type="project" value="InterPro"/>
</dbReference>
<dbReference type="EMBL" id="CP063120">
    <property type="protein sequence ID" value="QOR16905.1"/>
    <property type="molecule type" value="Genomic_DNA"/>
</dbReference>
<comment type="subcellular location">
    <subcellularLocation>
        <location evidence="1">Cell envelope</location>
    </subcellularLocation>
</comment>
<reference evidence="7 8" key="1">
    <citation type="submission" date="2020-10" db="EMBL/GenBank/DDBJ databases">
        <title>Genomic diversity and antimicrobial resistance of Haemophilus colonising the airways of young children with cystic fibrosis.</title>
        <authorList>
            <person name="Watts S.C."/>
            <person name="Judd L.M."/>
            <person name="Carzino R."/>
            <person name="Ranganathan S."/>
            <person name="Holt K.E."/>
        </authorList>
    </citation>
    <scope>NUCLEOTIDE SEQUENCE [LARGE SCALE GENOMIC DNA]</scope>
    <source>
        <strain evidence="7 8">M1C137_2</strain>
    </source>
</reference>
<comment type="similarity">
    <text evidence="2">Belongs to the bacterial solute-binding protein 5 family.</text>
</comment>
<dbReference type="FunFam" id="3.90.76.10:FF:000001">
    <property type="entry name" value="Oligopeptide ABC transporter substrate-binding protein"/>
    <property type="match status" value="1"/>
</dbReference>
<evidence type="ECO:0000313" key="8">
    <source>
        <dbReference type="Proteomes" id="UP000595009"/>
    </source>
</evidence>
<feature type="signal peptide" evidence="5">
    <location>
        <begin position="1"/>
        <end position="23"/>
    </location>
</feature>
<evidence type="ECO:0000256" key="3">
    <source>
        <dbReference type="ARBA" id="ARBA00022448"/>
    </source>
</evidence>
<dbReference type="SUPFAM" id="SSF53850">
    <property type="entry name" value="Periplasmic binding protein-like II"/>
    <property type="match status" value="1"/>
</dbReference>
<dbReference type="GO" id="GO:1904680">
    <property type="term" value="F:peptide transmembrane transporter activity"/>
    <property type="evidence" value="ECO:0007669"/>
    <property type="project" value="TreeGrafter"/>
</dbReference>
<dbReference type="RefSeq" id="WP_197543330.1">
    <property type="nucleotide sequence ID" value="NZ_CP063120.1"/>
</dbReference>
<name>A0A7M1NVE1_HAEPA</name>
<gene>
    <name evidence="7" type="ORF">INP94_08530</name>
</gene>
<evidence type="ECO:0000256" key="2">
    <source>
        <dbReference type="ARBA" id="ARBA00005695"/>
    </source>
</evidence>
<evidence type="ECO:0000256" key="1">
    <source>
        <dbReference type="ARBA" id="ARBA00004196"/>
    </source>
</evidence>
<evidence type="ECO:0000256" key="4">
    <source>
        <dbReference type="ARBA" id="ARBA00022729"/>
    </source>
</evidence>